<protein>
    <submittedName>
        <fullName evidence="1">Uncharacterized protein</fullName>
    </submittedName>
</protein>
<gene>
    <name evidence="1" type="ORF">PECAL_5P03280</name>
</gene>
<organism evidence="1 2">
    <name type="scientific">Pelagomonas calceolata</name>
    <dbReference type="NCBI Taxonomy" id="35677"/>
    <lineage>
        <taxon>Eukaryota</taxon>
        <taxon>Sar</taxon>
        <taxon>Stramenopiles</taxon>
        <taxon>Ochrophyta</taxon>
        <taxon>Pelagophyceae</taxon>
        <taxon>Pelagomonadales</taxon>
        <taxon>Pelagomonadaceae</taxon>
        <taxon>Pelagomonas</taxon>
    </lineage>
</organism>
<evidence type="ECO:0000313" key="2">
    <source>
        <dbReference type="Proteomes" id="UP000789595"/>
    </source>
</evidence>
<reference evidence="1" key="1">
    <citation type="submission" date="2021-11" db="EMBL/GenBank/DDBJ databases">
        <authorList>
            <consortium name="Genoscope - CEA"/>
            <person name="William W."/>
        </authorList>
    </citation>
    <scope>NUCLEOTIDE SEQUENCE</scope>
</reference>
<name>A0A8J2SWF2_9STRA</name>
<comment type="caution">
    <text evidence="1">The sequence shown here is derived from an EMBL/GenBank/DDBJ whole genome shotgun (WGS) entry which is preliminary data.</text>
</comment>
<dbReference type="AlphaFoldDB" id="A0A8J2SWF2"/>
<dbReference type="EMBL" id="CAKKNE010000005">
    <property type="protein sequence ID" value="CAH0375782.1"/>
    <property type="molecule type" value="Genomic_DNA"/>
</dbReference>
<dbReference type="OrthoDB" id="10260965at2759"/>
<sequence>MPCAGSPGGASEAILECPVRNWCVCEWAFSGYIAKAGGCDAIKNINCNATNALAVAHYEDKGPEAADALACLETRCGLDAKTADEAYKEFDKKEPWDEVLS</sequence>
<proteinExistence type="predicted"/>
<evidence type="ECO:0000313" key="1">
    <source>
        <dbReference type="EMBL" id="CAH0375782.1"/>
    </source>
</evidence>
<dbReference type="Proteomes" id="UP000789595">
    <property type="component" value="Unassembled WGS sequence"/>
</dbReference>
<accession>A0A8J2SWF2</accession>
<keyword evidence="2" id="KW-1185">Reference proteome</keyword>